<dbReference type="CDD" id="cd00093">
    <property type="entry name" value="HTH_XRE"/>
    <property type="match status" value="1"/>
</dbReference>
<evidence type="ECO:0000313" key="2">
    <source>
        <dbReference type="EMBL" id="MBS4179783.1"/>
    </source>
</evidence>
<protein>
    <submittedName>
        <fullName evidence="3">Helix-turn-helix domain-containing protein</fullName>
    </submittedName>
    <submittedName>
        <fullName evidence="2">Helix-turn-helix transcriptional regulator</fullName>
    </submittedName>
</protein>
<name>A0A942Y6N6_9BACI</name>
<organism evidence="2">
    <name type="scientific">Neobacillus citreus</name>
    <dbReference type="NCBI Taxonomy" id="2833578"/>
    <lineage>
        <taxon>Bacteria</taxon>
        <taxon>Bacillati</taxon>
        <taxon>Bacillota</taxon>
        <taxon>Bacilli</taxon>
        <taxon>Bacillales</taxon>
        <taxon>Bacillaceae</taxon>
        <taxon>Neobacillus</taxon>
    </lineage>
</organism>
<dbReference type="Gene3D" id="1.10.260.40">
    <property type="entry name" value="lambda repressor-like DNA-binding domains"/>
    <property type="match status" value="1"/>
</dbReference>
<accession>A0A942Y6N6</accession>
<dbReference type="InterPro" id="IPR001387">
    <property type="entry name" value="Cro/C1-type_HTH"/>
</dbReference>
<proteinExistence type="predicted"/>
<comment type="caution">
    <text evidence="2">The sequence shown here is derived from an EMBL/GenBank/DDBJ whole genome shotgun (WGS) entry which is preliminary data.</text>
</comment>
<dbReference type="SMART" id="SM00530">
    <property type="entry name" value="HTH_XRE"/>
    <property type="match status" value="1"/>
</dbReference>
<dbReference type="EMBL" id="JAGYPE010000001">
    <property type="protein sequence ID" value="MBS4179783.1"/>
    <property type="molecule type" value="Genomic_DNA"/>
</dbReference>
<evidence type="ECO:0000313" key="4">
    <source>
        <dbReference type="Proteomes" id="UP000677265"/>
    </source>
</evidence>
<dbReference type="Pfam" id="PF01381">
    <property type="entry name" value="HTH_3"/>
    <property type="match status" value="1"/>
</dbReference>
<dbReference type="SUPFAM" id="SSF47413">
    <property type="entry name" value="lambda repressor-like DNA-binding domains"/>
    <property type="match status" value="1"/>
</dbReference>
<dbReference type="PROSITE" id="PS50943">
    <property type="entry name" value="HTH_CROC1"/>
    <property type="match status" value="1"/>
</dbReference>
<sequence>MDGQILKYIRHALNLSQTELGELVGLSQLTIFRYEHGYQTPLPSTVRRMQKALKYSEEDLLSIAELLEVEDNYKHARLKTKLRQQANITI</sequence>
<evidence type="ECO:0000259" key="1">
    <source>
        <dbReference type="PROSITE" id="PS50943"/>
    </source>
</evidence>
<dbReference type="RefSeq" id="WP_213139840.1">
    <property type="nucleotide sequence ID" value="NZ_JAGYPE020000004.1"/>
</dbReference>
<dbReference type="AlphaFoldDB" id="A0A942Y6N6"/>
<dbReference type="GO" id="GO:0003677">
    <property type="term" value="F:DNA binding"/>
    <property type="evidence" value="ECO:0007669"/>
    <property type="project" value="InterPro"/>
</dbReference>
<reference evidence="2" key="1">
    <citation type="submission" date="2021-05" db="EMBL/GenBank/DDBJ databases">
        <title>Novel Bacillus species.</title>
        <authorList>
            <person name="Liu G."/>
        </authorList>
    </citation>
    <scope>NUCLEOTIDE SEQUENCE</scope>
    <source>
        <strain evidence="2 4">FJAT-50051</strain>
    </source>
</reference>
<dbReference type="InterPro" id="IPR010982">
    <property type="entry name" value="Lambda_DNA-bd_dom_sf"/>
</dbReference>
<keyword evidence="4" id="KW-1185">Reference proteome</keyword>
<feature type="domain" description="HTH cro/C1-type" evidence="1">
    <location>
        <begin position="6"/>
        <end position="60"/>
    </location>
</feature>
<evidence type="ECO:0000313" key="3">
    <source>
        <dbReference type="EMBL" id="MCH6264618.1"/>
    </source>
</evidence>
<dbReference type="Proteomes" id="UP000677265">
    <property type="component" value="Unassembled WGS sequence"/>
</dbReference>
<gene>
    <name evidence="2" type="ORF">KHB02_00135</name>
    <name evidence="3" type="ORF">KHB02_003660</name>
</gene>
<dbReference type="EMBL" id="JAGYPE020000004">
    <property type="protein sequence ID" value="MCH6264618.1"/>
    <property type="molecule type" value="Genomic_DNA"/>
</dbReference>